<evidence type="ECO:0000313" key="3">
    <source>
        <dbReference type="Proteomes" id="UP000824988"/>
    </source>
</evidence>
<keyword evidence="3" id="KW-1185">Reference proteome</keyword>
<dbReference type="EMBL" id="AP019782">
    <property type="protein sequence ID" value="BBL71400.1"/>
    <property type="molecule type" value="Genomic_DNA"/>
</dbReference>
<keyword evidence="1" id="KW-0812">Transmembrane</keyword>
<evidence type="ECO:0008006" key="4">
    <source>
        <dbReference type="Google" id="ProtNLM"/>
    </source>
</evidence>
<dbReference type="Proteomes" id="UP000824988">
    <property type="component" value="Chromosome"/>
</dbReference>
<evidence type="ECO:0000256" key="1">
    <source>
        <dbReference type="SAM" id="Phobius"/>
    </source>
</evidence>
<gene>
    <name evidence="2" type="ORF">MoryE10_20060</name>
</gene>
<protein>
    <recommendedName>
        <fullName evidence="4">SGNH/GDSL hydrolase family protein</fullName>
    </recommendedName>
</protein>
<name>A0A8D5AMT3_9GAMM</name>
<dbReference type="AlphaFoldDB" id="A0A8D5AMT3"/>
<dbReference type="KEGG" id="moz:MoryE10_20060"/>
<organism evidence="2 3">
    <name type="scientific">Methylogaea oryzae</name>
    <dbReference type="NCBI Taxonomy" id="1295382"/>
    <lineage>
        <taxon>Bacteria</taxon>
        <taxon>Pseudomonadati</taxon>
        <taxon>Pseudomonadota</taxon>
        <taxon>Gammaproteobacteria</taxon>
        <taxon>Methylococcales</taxon>
        <taxon>Methylococcaceae</taxon>
        <taxon>Methylogaea</taxon>
    </lineage>
</organism>
<keyword evidence="1" id="KW-1133">Transmembrane helix</keyword>
<sequence length="351" mass="39647">MSIKPKSLLGEIGGYAFALIISIALLEFSVAFVLNHSDLLRFKRDNLLRNYYMKHDRSIIQFQPDCARYDPGLGYTLKPGVCRFSNREFDTEYRVNSLGMRDDEESLATPEVIVLGDSYAMGWGVEQNETFAEIIAAQTGMKVLNTAVSSYGTVRELKALSRISLERAKFLIIQYCRNDYEENLAYLKNGNTLPVMSEAEYSKIAAKLNHKTKYYFGKHSAYLLKSLAKQVKYLVKPSRGGKTPPPFREDETSLFINALLHSPANLGELTVIVVELNSQSDNDGRFVAALNQRLATKDQPLLDRVQALDLSPSLKPDDFFVLDDHLNARGHRVVAERLIEAMGKSRKHLDR</sequence>
<proteinExistence type="predicted"/>
<evidence type="ECO:0000313" key="2">
    <source>
        <dbReference type="EMBL" id="BBL71400.1"/>
    </source>
</evidence>
<reference evidence="2" key="1">
    <citation type="submission" date="2019-06" db="EMBL/GenBank/DDBJ databases">
        <title>Complete genome sequence of Methylogaea oryzae strain JCM16910.</title>
        <authorList>
            <person name="Asakawa S."/>
        </authorList>
    </citation>
    <scope>NUCLEOTIDE SEQUENCE</scope>
    <source>
        <strain evidence="2">E10</strain>
    </source>
</reference>
<keyword evidence="1" id="KW-0472">Membrane</keyword>
<feature type="transmembrane region" description="Helical" evidence="1">
    <location>
        <begin position="12"/>
        <end position="34"/>
    </location>
</feature>
<accession>A0A8D5AMT3</accession>